<gene>
    <name evidence="2" type="ORF">An12g04150</name>
</gene>
<evidence type="ECO:0000313" key="2">
    <source>
        <dbReference type="RefSeq" id="XP_059604434.1"/>
    </source>
</evidence>
<reference evidence="2" key="2">
    <citation type="submission" date="2025-08" db="UniProtKB">
        <authorList>
            <consortium name="RefSeq"/>
        </authorList>
    </citation>
    <scope>IDENTIFICATION</scope>
</reference>
<reference evidence="2" key="1">
    <citation type="submission" date="2025-02" db="EMBL/GenBank/DDBJ databases">
        <authorList>
            <consortium name="NCBI Genome Project"/>
        </authorList>
    </citation>
    <scope>NUCLEOTIDE SEQUENCE</scope>
</reference>
<organism evidence="2">
    <name type="scientific">Aspergillus niger</name>
    <dbReference type="NCBI Taxonomy" id="5061"/>
    <lineage>
        <taxon>Eukaryota</taxon>
        <taxon>Fungi</taxon>
        <taxon>Dikarya</taxon>
        <taxon>Ascomycota</taxon>
        <taxon>Pezizomycotina</taxon>
        <taxon>Eurotiomycetes</taxon>
        <taxon>Eurotiomycetidae</taxon>
        <taxon>Eurotiales</taxon>
        <taxon>Aspergillaceae</taxon>
        <taxon>Aspergillus</taxon>
        <taxon>Aspergillus subgen. Circumdati</taxon>
    </lineage>
</organism>
<dbReference type="AlphaFoldDB" id="A0AAJ8BV61"/>
<proteinExistence type="predicted"/>
<feature type="region of interest" description="Disordered" evidence="1">
    <location>
        <begin position="22"/>
        <end position="47"/>
    </location>
</feature>
<name>A0AAJ8BV61_ASPNG</name>
<protein>
    <submittedName>
        <fullName evidence="2">Uncharacterized protein</fullName>
    </submittedName>
</protein>
<feature type="compositionally biased region" description="Basic residues" evidence="1">
    <location>
        <begin position="83"/>
        <end position="93"/>
    </location>
</feature>
<dbReference type="RefSeq" id="XP_059604434.1">
    <property type="nucleotide sequence ID" value="XM_059750837.1"/>
</dbReference>
<dbReference type="GeneID" id="84592549"/>
<feature type="compositionally biased region" description="Basic and acidic residues" evidence="1">
    <location>
        <begin position="59"/>
        <end position="82"/>
    </location>
</feature>
<feature type="region of interest" description="Disordered" evidence="1">
    <location>
        <begin position="59"/>
        <end position="108"/>
    </location>
</feature>
<feature type="compositionally biased region" description="Basic and acidic residues" evidence="1">
    <location>
        <begin position="94"/>
        <end position="108"/>
    </location>
</feature>
<accession>A0AAJ8BV61</accession>
<evidence type="ECO:0000256" key="1">
    <source>
        <dbReference type="SAM" id="MobiDB-lite"/>
    </source>
</evidence>
<sequence>MATASSWGDLRKYVTGRADQFASRISGRGEREKARQGKVGSARRSPIEDRHIARCEVDGKGYGEGREGRVENSGRAWREKAGQGRRAKNHGQARQRERAETRRNRDDAAGVHFSLLLTTERFQK</sequence>
<dbReference type="KEGG" id="ang:An12g04150"/>
<dbReference type="VEuPathDB" id="FungiDB:An12g04150"/>